<reference evidence="2" key="1">
    <citation type="submission" date="2022-06" db="EMBL/GenBank/DDBJ databases">
        <title>Vallitalea longa sp. nov., an anaerobic bacterium isolated from marine sediment.</title>
        <authorList>
            <person name="Hirano S."/>
            <person name="Terahara T."/>
            <person name="Mori K."/>
            <person name="Hamada M."/>
            <person name="Matsumoto R."/>
            <person name="Kobayashi T."/>
        </authorList>
    </citation>
    <scope>NUCLEOTIDE SEQUENCE</scope>
    <source>
        <strain evidence="2">SH18-1</strain>
    </source>
</reference>
<accession>A0A9W5YGE5</accession>
<keyword evidence="3" id="KW-1185">Reference proteome</keyword>
<sequence length="253" mass="29756">MLVSWFSAGVSSFIATYLMRDKIDKILYCHIEDQHPDTLRFINDCEKALGYKIEKIQSPYKNVDSVQKQFQFINSAYGNKCTEILKKRVRKQWEYGKKNLTYIWGFDLNEKHRKEQIEASMPQCDHIFPLIDHQLTKQECHGMLKELKIKRPKMYDLGYHNNNCIGCPKGGMGYWNKIRIDFPEVFLKRAKREREIGHTCIKDINGPIYLDELDPNRGRFEEEIMEDCDIICQLKMCGTKGAVNNNMKEKVGE</sequence>
<gene>
    <name evidence="2" type="ORF">SH1V18_48310</name>
</gene>
<protein>
    <recommendedName>
        <fullName evidence="1">Phosphoadenosine phosphosulphate reductase domain-containing protein</fullName>
    </recommendedName>
</protein>
<dbReference type="Gene3D" id="3.40.50.620">
    <property type="entry name" value="HUPs"/>
    <property type="match status" value="1"/>
</dbReference>
<dbReference type="RefSeq" id="WP_281819844.1">
    <property type="nucleotide sequence ID" value="NZ_BRLB01000032.1"/>
</dbReference>
<feature type="domain" description="Phosphoadenosine phosphosulphate reductase" evidence="1">
    <location>
        <begin position="3"/>
        <end position="167"/>
    </location>
</feature>
<dbReference type="Proteomes" id="UP001144256">
    <property type="component" value="Unassembled WGS sequence"/>
</dbReference>
<proteinExistence type="predicted"/>
<evidence type="ECO:0000259" key="1">
    <source>
        <dbReference type="Pfam" id="PF01507"/>
    </source>
</evidence>
<dbReference type="SUPFAM" id="SSF52402">
    <property type="entry name" value="Adenine nucleotide alpha hydrolases-like"/>
    <property type="match status" value="1"/>
</dbReference>
<dbReference type="Pfam" id="PF01507">
    <property type="entry name" value="PAPS_reduct"/>
    <property type="match status" value="1"/>
</dbReference>
<dbReference type="AlphaFoldDB" id="A0A9W5YGE5"/>
<dbReference type="GO" id="GO:0003824">
    <property type="term" value="F:catalytic activity"/>
    <property type="evidence" value="ECO:0007669"/>
    <property type="project" value="InterPro"/>
</dbReference>
<name>A0A9W5YGE5_9FIRM</name>
<dbReference type="InterPro" id="IPR014729">
    <property type="entry name" value="Rossmann-like_a/b/a_fold"/>
</dbReference>
<dbReference type="InterPro" id="IPR002500">
    <property type="entry name" value="PAPS_reduct_dom"/>
</dbReference>
<evidence type="ECO:0000313" key="3">
    <source>
        <dbReference type="Proteomes" id="UP001144256"/>
    </source>
</evidence>
<evidence type="ECO:0000313" key="2">
    <source>
        <dbReference type="EMBL" id="GKX32351.1"/>
    </source>
</evidence>
<dbReference type="EMBL" id="BRLB01000032">
    <property type="protein sequence ID" value="GKX32351.1"/>
    <property type="molecule type" value="Genomic_DNA"/>
</dbReference>
<organism evidence="2 3">
    <name type="scientific">Vallitalea longa</name>
    <dbReference type="NCBI Taxonomy" id="2936439"/>
    <lineage>
        <taxon>Bacteria</taxon>
        <taxon>Bacillati</taxon>
        <taxon>Bacillota</taxon>
        <taxon>Clostridia</taxon>
        <taxon>Lachnospirales</taxon>
        <taxon>Vallitaleaceae</taxon>
        <taxon>Vallitalea</taxon>
    </lineage>
</organism>
<comment type="caution">
    <text evidence="2">The sequence shown here is derived from an EMBL/GenBank/DDBJ whole genome shotgun (WGS) entry which is preliminary data.</text>
</comment>